<keyword evidence="1" id="KW-0812">Transmembrane</keyword>
<feature type="transmembrane region" description="Helical" evidence="1">
    <location>
        <begin position="116"/>
        <end position="136"/>
    </location>
</feature>
<proteinExistence type="predicted"/>
<organism evidence="2 3">
    <name type="scientific">Sphingobacterium daejeonense</name>
    <dbReference type="NCBI Taxonomy" id="371142"/>
    <lineage>
        <taxon>Bacteria</taxon>
        <taxon>Pseudomonadati</taxon>
        <taxon>Bacteroidota</taxon>
        <taxon>Sphingobacteriia</taxon>
        <taxon>Sphingobacteriales</taxon>
        <taxon>Sphingobacteriaceae</taxon>
        <taxon>Sphingobacterium</taxon>
    </lineage>
</organism>
<sequence length="180" mass="20423">MKNSWILFLFLIIMYFMPSLSVAQSATIKDFTVKENLSQNGKLAIIAIDTAEKTDNTVNGNYSFTINGFQQDLRFSDGVAVTSNPIESSTFVFFKHKFAGSDIGKLFFLRVTEKGITPYKISGFLLIIIPLLILYIAYKFKRFLITLLVLAAVYFYLNHSKGLDVRQLIESSIMSLKDLF</sequence>
<evidence type="ECO:0000313" key="3">
    <source>
        <dbReference type="Proteomes" id="UP001597205"/>
    </source>
</evidence>
<dbReference type="Proteomes" id="UP001597205">
    <property type="component" value="Unassembled WGS sequence"/>
</dbReference>
<name>A0ABW3RH46_9SPHI</name>
<evidence type="ECO:0000256" key="1">
    <source>
        <dbReference type="SAM" id="Phobius"/>
    </source>
</evidence>
<accession>A0ABW3RH46</accession>
<feature type="transmembrane region" description="Helical" evidence="1">
    <location>
        <begin position="143"/>
        <end position="159"/>
    </location>
</feature>
<evidence type="ECO:0000313" key="2">
    <source>
        <dbReference type="EMBL" id="MFD1164445.1"/>
    </source>
</evidence>
<reference evidence="3" key="1">
    <citation type="journal article" date="2019" name="Int. J. Syst. Evol. Microbiol.">
        <title>The Global Catalogue of Microorganisms (GCM) 10K type strain sequencing project: providing services to taxonomists for standard genome sequencing and annotation.</title>
        <authorList>
            <consortium name="The Broad Institute Genomics Platform"/>
            <consortium name="The Broad Institute Genome Sequencing Center for Infectious Disease"/>
            <person name="Wu L."/>
            <person name="Ma J."/>
        </authorList>
    </citation>
    <scope>NUCLEOTIDE SEQUENCE [LARGE SCALE GENOMIC DNA]</scope>
    <source>
        <strain evidence="3">CCUG 52468</strain>
    </source>
</reference>
<dbReference type="EMBL" id="JBHTKY010000002">
    <property type="protein sequence ID" value="MFD1164445.1"/>
    <property type="molecule type" value="Genomic_DNA"/>
</dbReference>
<gene>
    <name evidence="2" type="ORF">ACFQ2C_02385</name>
</gene>
<keyword evidence="1" id="KW-1133">Transmembrane helix</keyword>
<keyword evidence="3" id="KW-1185">Reference proteome</keyword>
<comment type="caution">
    <text evidence="2">The sequence shown here is derived from an EMBL/GenBank/DDBJ whole genome shotgun (WGS) entry which is preliminary data.</text>
</comment>
<dbReference type="RefSeq" id="WP_380894603.1">
    <property type="nucleotide sequence ID" value="NZ_JBHTKY010000002.1"/>
</dbReference>
<protein>
    <submittedName>
        <fullName evidence="2">Uncharacterized protein</fullName>
    </submittedName>
</protein>
<keyword evidence="1" id="KW-0472">Membrane</keyword>